<dbReference type="EMBL" id="GL573463">
    <property type="protein sequence ID" value="ELR06605.1"/>
    <property type="molecule type" value="Genomic_DNA"/>
</dbReference>
<feature type="compositionally biased region" description="Basic and acidic residues" evidence="1">
    <location>
        <begin position="229"/>
        <end position="239"/>
    </location>
</feature>
<proteinExistence type="predicted"/>
<reference evidence="3" key="1">
    <citation type="submission" date="2010-09" db="EMBL/GenBank/DDBJ databases">
        <title>The genome sequence of Geomyces destructans 20631-21.</title>
        <authorList>
            <consortium name="The Broad Institute Genome Sequencing Platform"/>
            <person name="Cuomo C.A."/>
            <person name="Blehert D.S."/>
            <person name="Lorch J.M."/>
            <person name="Young S.K."/>
            <person name="Zeng Q."/>
            <person name="Gargeya S."/>
            <person name="Fitzgerald M."/>
            <person name="Haas B."/>
            <person name="Abouelleil A."/>
            <person name="Alvarado L."/>
            <person name="Arachchi H.M."/>
            <person name="Berlin A."/>
            <person name="Brown A."/>
            <person name="Chapman S.B."/>
            <person name="Chen Z."/>
            <person name="Dunbar C."/>
            <person name="Freedman E."/>
            <person name="Gearin G."/>
            <person name="Gellesch M."/>
            <person name="Goldberg J."/>
            <person name="Griggs A."/>
            <person name="Gujja S."/>
            <person name="Heiman D."/>
            <person name="Howarth C."/>
            <person name="Larson L."/>
            <person name="Lui A."/>
            <person name="MacDonald P.J.P."/>
            <person name="Montmayeur A."/>
            <person name="Murphy C."/>
            <person name="Neiman D."/>
            <person name="Pearson M."/>
            <person name="Priest M."/>
            <person name="Roberts A."/>
            <person name="Saif S."/>
            <person name="Shea T."/>
            <person name="Shenoy N."/>
            <person name="Sisk P."/>
            <person name="Stolte C."/>
            <person name="Sykes S."/>
            <person name="Wortman J."/>
            <person name="Nusbaum C."/>
            <person name="Birren B."/>
        </authorList>
    </citation>
    <scope>NUCLEOTIDE SEQUENCE [LARGE SCALE GENOMIC DNA]</scope>
    <source>
        <strain evidence="3">ATCC MYA-4855 / 20631-21</strain>
    </source>
</reference>
<evidence type="ECO:0000313" key="2">
    <source>
        <dbReference type="EMBL" id="ELR06605.1"/>
    </source>
</evidence>
<dbReference type="InParanoid" id="L8G043"/>
<name>L8G043_PSED2</name>
<feature type="region of interest" description="Disordered" evidence="1">
    <location>
        <begin position="151"/>
        <end position="200"/>
    </location>
</feature>
<dbReference type="Proteomes" id="UP000011064">
    <property type="component" value="Unassembled WGS sequence"/>
</dbReference>
<keyword evidence="3" id="KW-1185">Reference proteome</keyword>
<protein>
    <submittedName>
        <fullName evidence="2">Uncharacterized protein</fullName>
    </submittedName>
</protein>
<accession>L8G043</accession>
<feature type="compositionally biased region" description="Polar residues" evidence="1">
    <location>
        <begin position="151"/>
        <end position="167"/>
    </location>
</feature>
<evidence type="ECO:0000256" key="1">
    <source>
        <dbReference type="SAM" id="MobiDB-lite"/>
    </source>
</evidence>
<evidence type="ECO:0000313" key="3">
    <source>
        <dbReference type="Proteomes" id="UP000011064"/>
    </source>
</evidence>
<dbReference type="HOGENOM" id="CLU_1062168_0_0_1"/>
<gene>
    <name evidence="2" type="ORF">GMDG_08078</name>
</gene>
<dbReference type="Pfam" id="PF14223">
    <property type="entry name" value="Retrotran_gag_2"/>
    <property type="match status" value="1"/>
</dbReference>
<sequence length="262" mass="30081">MRPKIETSYEAWENGDAQMQLAIQYNSKTIPGKVASAKDTALEMWRALQQQYKGSGSVLKYNAIQKYVHLKYENFSSLDTLIIAVREAIDKLESLQCPPHDDWLPVMFIASCANKWPTWAERQRSFLRSPDHRITLNSLIDHLTDEARSKLTPTGSNALYGNKSQGTCKGKNPSKDKNNADRPSCPHCTMPKPQHSPQDCLKNNKEKCDEWERKNGNKWTPYRKHIEKKKNETKDEGNDSKSYFDLVVYTVLAKSNTISRDR</sequence>
<dbReference type="VEuPathDB" id="FungiDB:GMDG_08078"/>
<dbReference type="AlphaFoldDB" id="L8G043"/>
<organism evidence="2 3">
    <name type="scientific">Pseudogymnoascus destructans (strain ATCC MYA-4855 / 20631-21)</name>
    <name type="common">Bat white-nose syndrome fungus</name>
    <name type="synonym">Geomyces destructans</name>
    <dbReference type="NCBI Taxonomy" id="658429"/>
    <lineage>
        <taxon>Eukaryota</taxon>
        <taxon>Fungi</taxon>
        <taxon>Dikarya</taxon>
        <taxon>Ascomycota</taxon>
        <taxon>Pezizomycotina</taxon>
        <taxon>Leotiomycetes</taxon>
        <taxon>Thelebolales</taxon>
        <taxon>Thelebolaceae</taxon>
        <taxon>Pseudogymnoascus</taxon>
    </lineage>
</organism>
<feature type="region of interest" description="Disordered" evidence="1">
    <location>
        <begin position="221"/>
        <end position="240"/>
    </location>
</feature>